<evidence type="ECO:0000256" key="1">
    <source>
        <dbReference type="SAM" id="MobiDB-lite"/>
    </source>
</evidence>
<dbReference type="PhylomeDB" id="A0A0G4H372"/>
<feature type="region of interest" description="Disordered" evidence="1">
    <location>
        <begin position="395"/>
        <end position="434"/>
    </location>
</feature>
<reference evidence="2" key="1">
    <citation type="submission" date="2014-11" db="EMBL/GenBank/DDBJ databases">
        <authorList>
            <person name="Otto D Thomas"/>
            <person name="Naeem Raeece"/>
        </authorList>
    </citation>
    <scope>NUCLEOTIDE SEQUENCE</scope>
</reference>
<name>A0A0G4H372_9ALVE</name>
<gene>
    <name evidence="2" type="ORF">Cvel_24448</name>
</gene>
<feature type="compositionally biased region" description="Basic and acidic residues" evidence="1">
    <location>
        <begin position="416"/>
        <end position="434"/>
    </location>
</feature>
<accession>A0A0G4H372</accession>
<protein>
    <submittedName>
        <fullName evidence="2">Uncharacterized protein</fullName>
    </submittedName>
</protein>
<sequence>MPIRPSRSLDYRWQTDARHLGREVERYLNQFLPLEFRGLVKNHEWEQREAIILNRNGKPAFDMLKSFDSWTVSKIVNIHRVGWNSFTFFDIWRVSLPVGLLIALATVNVAWLNEHAHNFFITLRERMRKQKCEANKADANKHATSYVVGCIEFCHTTIVAARAEDNIFMLNIELGVAPYNGYDFRGIPNNAAQALEALDPCIEPNWIITDYEGRCTNEGVGCMVFYNLPYSKAANEGFAGVLHQSPPMKDGKPSTAAQPIEILKKGMLGWVYKVAEECADPCKPPLLWKNADFIAPTLPISHSSENAQIGYLTFPAGVPEIARLYADRPFVSTAINPEATSTSDSNFDGHEVHPPLPPSASTPPAVAAVAAVTSSTPERDVGAVAVLHPVIASPVLSPMSKPSEMDIDEEEEEEEDKNKMNEDRPSKRRHEYDPAQHFCGSGPCRFPDCPYYKQTGQQSESIVAVTATITTTETNENTNIDDKDEEEGACLWCQGIDESDMNTIGGALALLDQEAQDQKAHGLEQALQGGSPVSRLGTPHPSLTLPFDFPTINSDREIDPGTGLFLDELPLGPGWRTPLGQVQPGWQVSNHRGVYVQALPGFCECPVDQFHPALGVGVLRKVLPFETLDELEDEGRYFCQLYQRTRESTASTASAPPAMSRPSIHIAKKTNKKIVFKPSVHTGIGE</sequence>
<evidence type="ECO:0000313" key="2">
    <source>
        <dbReference type="EMBL" id="CEM37889.1"/>
    </source>
</evidence>
<proteinExistence type="predicted"/>
<dbReference type="AlphaFoldDB" id="A0A0G4H372"/>
<dbReference type="VEuPathDB" id="CryptoDB:Cvel_24448"/>
<organism evidence="2">
    <name type="scientific">Chromera velia CCMP2878</name>
    <dbReference type="NCBI Taxonomy" id="1169474"/>
    <lineage>
        <taxon>Eukaryota</taxon>
        <taxon>Sar</taxon>
        <taxon>Alveolata</taxon>
        <taxon>Colpodellida</taxon>
        <taxon>Chromeraceae</taxon>
        <taxon>Chromera</taxon>
    </lineage>
</organism>
<feature type="region of interest" description="Disordered" evidence="1">
    <location>
        <begin position="336"/>
        <end position="363"/>
    </location>
</feature>
<feature type="compositionally biased region" description="Acidic residues" evidence="1">
    <location>
        <begin position="405"/>
        <end position="415"/>
    </location>
</feature>
<dbReference type="EMBL" id="CDMZ01001813">
    <property type="protein sequence ID" value="CEM37889.1"/>
    <property type="molecule type" value="Genomic_DNA"/>
</dbReference>
<feature type="compositionally biased region" description="Polar residues" evidence="1">
    <location>
        <begin position="336"/>
        <end position="346"/>
    </location>
</feature>